<evidence type="ECO:0000313" key="3">
    <source>
        <dbReference type="Proteomes" id="UP000008311"/>
    </source>
</evidence>
<dbReference type="Proteomes" id="UP000008311">
    <property type="component" value="Unassembled WGS sequence"/>
</dbReference>
<dbReference type="InParanoid" id="B9RPM9"/>
<organism evidence="2 3">
    <name type="scientific">Ricinus communis</name>
    <name type="common">Castor bean</name>
    <dbReference type="NCBI Taxonomy" id="3988"/>
    <lineage>
        <taxon>Eukaryota</taxon>
        <taxon>Viridiplantae</taxon>
        <taxon>Streptophyta</taxon>
        <taxon>Embryophyta</taxon>
        <taxon>Tracheophyta</taxon>
        <taxon>Spermatophyta</taxon>
        <taxon>Magnoliopsida</taxon>
        <taxon>eudicotyledons</taxon>
        <taxon>Gunneridae</taxon>
        <taxon>Pentapetalae</taxon>
        <taxon>rosids</taxon>
        <taxon>fabids</taxon>
        <taxon>Malpighiales</taxon>
        <taxon>Euphorbiaceae</taxon>
        <taxon>Acalyphoideae</taxon>
        <taxon>Acalypheae</taxon>
        <taxon>Ricinus</taxon>
    </lineage>
</organism>
<feature type="region of interest" description="Disordered" evidence="1">
    <location>
        <begin position="52"/>
        <end position="89"/>
    </location>
</feature>
<gene>
    <name evidence="2" type="ORF">RCOM_1545880</name>
</gene>
<accession>B9RPM9</accession>
<evidence type="ECO:0000313" key="2">
    <source>
        <dbReference type="EMBL" id="EEF46645.1"/>
    </source>
</evidence>
<dbReference type="AlphaFoldDB" id="B9RPM9"/>
<feature type="compositionally biased region" description="Basic and acidic residues" evidence="1">
    <location>
        <begin position="62"/>
        <end position="89"/>
    </location>
</feature>
<proteinExistence type="predicted"/>
<name>B9RPM9_RICCO</name>
<reference evidence="3" key="1">
    <citation type="journal article" date="2010" name="Nat. Biotechnol.">
        <title>Draft genome sequence of the oilseed species Ricinus communis.</title>
        <authorList>
            <person name="Chan A.P."/>
            <person name="Crabtree J."/>
            <person name="Zhao Q."/>
            <person name="Lorenzi H."/>
            <person name="Orvis J."/>
            <person name="Puiu D."/>
            <person name="Melake-Berhan A."/>
            <person name="Jones K.M."/>
            <person name="Redman J."/>
            <person name="Chen G."/>
            <person name="Cahoon E.B."/>
            <person name="Gedil M."/>
            <person name="Stanke M."/>
            <person name="Haas B.J."/>
            <person name="Wortman J.R."/>
            <person name="Fraser-Liggett C.M."/>
            <person name="Ravel J."/>
            <person name="Rabinowicz P.D."/>
        </authorList>
    </citation>
    <scope>NUCLEOTIDE SEQUENCE [LARGE SCALE GENOMIC DNA]</scope>
    <source>
        <strain evidence="3">cv. Hale</strain>
    </source>
</reference>
<dbReference type="EMBL" id="EQ973796">
    <property type="protein sequence ID" value="EEF46645.1"/>
    <property type="molecule type" value="Genomic_DNA"/>
</dbReference>
<keyword evidence="3" id="KW-1185">Reference proteome</keyword>
<protein>
    <submittedName>
        <fullName evidence="2">Uncharacterized protein</fullName>
    </submittedName>
</protein>
<evidence type="ECO:0000256" key="1">
    <source>
        <dbReference type="SAM" id="MobiDB-lite"/>
    </source>
</evidence>
<sequence length="113" mass="12716">MTEVLCGKLSHTIRVCGEEVPMANHEKVKFGSWLKAVQPLVAKASLILREVGSSEQGSNREWPIRGEGSTKDNNKKFKDGPLEHRIDSDKKNKDKVGICNVERMEERSRQALV</sequence>